<dbReference type="RefSeq" id="WP_072299524.1">
    <property type="nucleotide sequence ID" value="NZ_FPIP01000002.1"/>
</dbReference>
<dbReference type="EMBL" id="FPIP01000002">
    <property type="protein sequence ID" value="SFW21931.1"/>
    <property type="molecule type" value="Genomic_DNA"/>
</dbReference>
<protein>
    <submittedName>
        <fullName evidence="2">Uncharacterized protein</fullName>
    </submittedName>
</protein>
<name>A0A1K1MFQ8_RUMFL</name>
<evidence type="ECO:0000313" key="2">
    <source>
        <dbReference type="EMBL" id="SFW21931.1"/>
    </source>
</evidence>
<sequence length="273" mass="32147">MERRNFAQVLKDAKVDITKEYQRLYTMFNSKKSNHSHSFRNVCEYNFNKLPFKGTCLTLSDFDEYYGFNFFSRADNVEINHLVSYCEYLFNIAKYNSVNIYDNNWYKGGDFLIQIRKVIELIGYMETSQDNLTIFVPKSQPAIVVSEMLPANLSYKVVEYNHHSMKGDLARKQATLKLLADRLESKRTELKGLNKSLEDDIFYLVNNLNIRHNNIEVSSPKYKKAVAEMPEEELEEWYDKIYDMCLYAFMTLDQADRNAKVKQLKNIIEDNKG</sequence>
<reference evidence="2 3" key="1">
    <citation type="submission" date="2016-11" db="EMBL/GenBank/DDBJ databases">
        <authorList>
            <person name="Jaros S."/>
            <person name="Januszkiewicz K."/>
            <person name="Wedrychowicz H."/>
        </authorList>
    </citation>
    <scope>NUCLEOTIDE SEQUENCE [LARGE SCALE GENOMIC DNA]</scope>
    <source>
        <strain evidence="2 3">YL228</strain>
    </source>
</reference>
<dbReference type="AlphaFoldDB" id="A0A1K1MFQ8"/>
<organism evidence="2 3">
    <name type="scientific">Ruminococcus flavefaciens</name>
    <dbReference type="NCBI Taxonomy" id="1265"/>
    <lineage>
        <taxon>Bacteria</taxon>
        <taxon>Bacillati</taxon>
        <taxon>Bacillota</taxon>
        <taxon>Clostridia</taxon>
        <taxon>Eubacteriales</taxon>
        <taxon>Oscillospiraceae</taxon>
        <taxon>Ruminococcus</taxon>
    </lineage>
</organism>
<dbReference type="Proteomes" id="UP000183461">
    <property type="component" value="Unassembled WGS sequence"/>
</dbReference>
<gene>
    <name evidence="2" type="ORF">SAMN02910280_1156</name>
</gene>
<evidence type="ECO:0000313" key="3">
    <source>
        <dbReference type="Proteomes" id="UP000183461"/>
    </source>
</evidence>
<feature type="coiled-coil region" evidence="1">
    <location>
        <begin position="169"/>
        <end position="200"/>
    </location>
</feature>
<keyword evidence="1" id="KW-0175">Coiled coil</keyword>
<proteinExistence type="predicted"/>
<accession>A0A1K1MFQ8</accession>
<evidence type="ECO:0000256" key="1">
    <source>
        <dbReference type="SAM" id="Coils"/>
    </source>
</evidence>